<name>A0A0M2SN79_9STAP</name>
<dbReference type="Proteomes" id="UP000034287">
    <property type="component" value="Unassembled WGS sequence"/>
</dbReference>
<dbReference type="PATRIC" id="fig|1432562.3.peg.2183"/>
<accession>A0A0M2SN79</accession>
<evidence type="ECO:0000313" key="2">
    <source>
        <dbReference type="Proteomes" id="UP000034287"/>
    </source>
</evidence>
<dbReference type="STRING" id="1432562.WN59_10950"/>
<comment type="caution">
    <text evidence="1">The sequence shown here is derived from an EMBL/GenBank/DDBJ whole genome shotgun (WGS) entry which is preliminary data.</text>
</comment>
<dbReference type="EMBL" id="LAYZ01000024">
    <property type="protein sequence ID" value="KKK34100.1"/>
    <property type="molecule type" value="Genomic_DNA"/>
</dbReference>
<dbReference type="AlphaFoldDB" id="A0A0M2SN79"/>
<sequence length="282" mass="33205">MIYAGLTGWGDHHDLYTDITNKKDKLATYSSNFPIVELDATYYAIQRTSTIEKWCSETPEKFRFVVKAHQYMTGHSDYRDHYDSIKDVFAAYRDMLLPMEKAGKLAFVLLQFPPWFDCTHKNIRYVKYAITQLVPYKVAVEFRNQTWFSENYREETLDFLHANGAIHSICDEPQAGIGSIPFVARVTDRIAFIRLHGRNTHGWTQKDRTSEEWRNVRYLYDYNRTELEWLKRQVEILAHKTKDIYIVFNNNSGGHAAGNAQDFLKMMNIRYEGLSPKQLRLF</sequence>
<dbReference type="RefSeq" id="WP_046517125.1">
    <property type="nucleotide sequence ID" value="NZ_LAYZ01000024.1"/>
</dbReference>
<evidence type="ECO:0008006" key="3">
    <source>
        <dbReference type="Google" id="ProtNLM"/>
    </source>
</evidence>
<dbReference type="InterPro" id="IPR002763">
    <property type="entry name" value="DUF72"/>
</dbReference>
<evidence type="ECO:0000313" key="1">
    <source>
        <dbReference type="EMBL" id="KKK34100.1"/>
    </source>
</evidence>
<dbReference type="InterPro" id="IPR036520">
    <property type="entry name" value="UPF0759_sf"/>
</dbReference>
<reference evidence="1 2" key="1">
    <citation type="submission" date="2015-04" db="EMBL/GenBank/DDBJ databases">
        <title>Taxonomic description and genome sequence of Salinicoccus sediminis sp. nov., a novel hyper halotolerant bacterium isolated from marine sediment.</title>
        <authorList>
            <person name="Mathan Kumar R."/>
            <person name="Kaur G."/>
            <person name="Kumar N."/>
            <person name="Kumar A."/>
            <person name="Singh N.K."/>
            <person name="Kaur N."/>
            <person name="Mayilraj S."/>
        </authorList>
    </citation>
    <scope>NUCLEOTIDE SEQUENCE [LARGE SCALE GENOMIC DNA]</scope>
    <source>
        <strain evidence="1 2">SV-16</strain>
    </source>
</reference>
<dbReference type="PANTHER" id="PTHR30348:SF13">
    <property type="entry name" value="UPF0759 PROTEIN YUNF"/>
    <property type="match status" value="1"/>
</dbReference>
<dbReference type="Gene3D" id="3.20.20.410">
    <property type="entry name" value="Protein of unknown function UPF0759"/>
    <property type="match status" value="1"/>
</dbReference>
<dbReference type="Pfam" id="PF01904">
    <property type="entry name" value="DUF72"/>
    <property type="match status" value="1"/>
</dbReference>
<keyword evidence="2" id="KW-1185">Reference proteome</keyword>
<proteinExistence type="predicted"/>
<gene>
    <name evidence="1" type="ORF">WN59_10950</name>
</gene>
<dbReference type="OrthoDB" id="9780310at2"/>
<organism evidence="1 2">
    <name type="scientific">Salinicoccus sediminis</name>
    <dbReference type="NCBI Taxonomy" id="1432562"/>
    <lineage>
        <taxon>Bacteria</taxon>
        <taxon>Bacillati</taxon>
        <taxon>Bacillota</taxon>
        <taxon>Bacilli</taxon>
        <taxon>Bacillales</taxon>
        <taxon>Staphylococcaceae</taxon>
        <taxon>Salinicoccus</taxon>
    </lineage>
</organism>
<dbReference type="SUPFAM" id="SSF117396">
    <property type="entry name" value="TM1631-like"/>
    <property type="match status" value="1"/>
</dbReference>
<dbReference type="PANTHER" id="PTHR30348">
    <property type="entry name" value="UNCHARACTERIZED PROTEIN YECE"/>
    <property type="match status" value="1"/>
</dbReference>
<protein>
    <recommendedName>
        <fullName evidence="3">DUF72 domain-containing protein</fullName>
    </recommendedName>
</protein>